<feature type="non-terminal residue" evidence="1">
    <location>
        <position position="75"/>
    </location>
</feature>
<keyword evidence="2" id="KW-1185">Reference proteome</keyword>
<name>A0ACA9NIH6_9GLOM</name>
<sequence>MEGVPKVSDMEIDDFIPEEPIPKVSPVNLPQPSDCNKISDTETEEEPCDHISSEVSKLEQDDEINEVDTNQVVEQ</sequence>
<evidence type="ECO:0000313" key="2">
    <source>
        <dbReference type="Proteomes" id="UP000789920"/>
    </source>
</evidence>
<protein>
    <submittedName>
        <fullName evidence="1">6265_t:CDS:1</fullName>
    </submittedName>
</protein>
<reference evidence="1" key="1">
    <citation type="submission" date="2021-06" db="EMBL/GenBank/DDBJ databases">
        <authorList>
            <person name="Kallberg Y."/>
            <person name="Tangrot J."/>
            <person name="Rosling A."/>
        </authorList>
    </citation>
    <scope>NUCLEOTIDE SEQUENCE</scope>
    <source>
        <strain evidence="1">MA461A</strain>
    </source>
</reference>
<comment type="caution">
    <text evidence="1">The sequence shown here is derived from an EMBL/GenBank/DDBJ whole genome shotgun (WGS) entry which is preliminary data.</text>
</comment>
<proteinExistence type="predicted"/>
<dbReference type="EMBL" id="CAJVQC010014426">
    <property type="protein sequence ID" value="CAG8657042.1"/>
    <property type="molecule type" value="Genomic_DNA"/>
</dbReference>
<evidence type="ECO:0000313" key="1">
    <source>
        <dbReference type="EMBL" id="CAG8657042.1"/>
    </source>
</evidence>
<gene>
    <name evidence="1" type="ORF">RPERSI_LOCUS8114</name>
</gene>
<organism evidence="1 2">
    <name type="scientific">Racocetra persica</name>
    <dbReference type="NCBI Taxonomy" id="160502"/>
    <lineage>
        <taxon>Eukaryota</taxon>
        <taxon>Fungi</taxon>
        <taxon>Fungi incertae sedis</taxon>
        <taxon>Mucoromycota</taxon>
        <taxon>Glomeromycotina</taxon>
        <taxon>Glomeromycetes</taxon>
        <taxon>Diversisporales</taxon>
        <taxon>Gigasporaceae</taxon>
        <taxon>Racocetra</taxon>
    </lineage>
</organism>
<accession>A0ACA9NIH6</accession>
<dbReference type="Proteomes" id="UP000789920">
    <property type="component" value="Unassembled WGS sequence"/>
</dbReference>